<dbReference type="InterPro" id="IPR016181">
    <property type="entry name" value="Acyl_CoA_acyltransferase"/>
</dbReference>
<organism evidence="2 3">
    <name type="scientific">Levilactobacillus brevis ATCC 14869 = DSM 20054</name>
    <dbReference type="NCBI Taxonomy" id="649758"/>
    <lineage>
        <taxon>Bacteria</taxon>
        <taxon>Bacillati</taxon>
        <taxon>Bacillota</taxon>
        <taxon>Bacilli</taxon>
        <taxon>Lactobacillales</taxon>
        <taxon>Lactobacillaceae</taxon>
        <taxon>Levilactobacillus</taxon>
    </lineage>
</organism>
<dbReference type="EMBL" id="AWVK01000099">
    <property type="protein sequence ID" value="ERK41785.1"/>
    <property type="molecule type" value="Genomic_DNA"/>
</dbReference>
<protein>
    <submittedName>
        <fullName evidence="2">Acetyltransferase, GNAT family</fullName>
    </submittedName>
</protein>
<dbReference type="GO" id="GO:0016747">
    <property type="term" value="F:acyltransferase activity, transferring groups other than amino-acyl groups"/>
    <property type="evidence" value="ECO:0007669"/>
    <property type="project" value="InterPro"/>
</dbReference>
<name>U2NUR2_LEVBR</name>
<dbReference type="Pfam" id="PF13302">
    <property type="entry name" value="Acetyltransf_3"/>
    <property type="match status" value="1"/>
</dbReference>
<reference evidence="2 3" key="1">
    <citation type="submission" date="2013-06" db="EMBL/GenBank/DDBJ databases">
        <authorList>
            <person name="Weinstock G."/>
            <person name="Sodergren E."/>
            <person name="Lobos E.A."/>
            <person name="Fulton L."/>
            <person name="Fulton R."/>
            <person name="Courtney L."/>
            <person name="Fronick C."/>
            <person name="O'Laughlin M."/>
            <person name="Godfrey J."/>
            <person name="Wilson R.M."/>
            <person name="Miner T."/>
            <person name="Farmer C."/>
            <person name="Delehaunty K."/>
            <person name="Cordes M."/>
            <person name="Minx P."/>
            <person name="Tomlinson C."/>
            <person name="Chen J."/>
            <person name="Wollam A."/>
            <person name="Pepin K.H."/>
            <person name="Bhonagiri V."/>
            <person name="Zhang X."/>
            <person name="Warren W."/>
            <person name="Mitreva M."/>
            <person name="Mardis E.R."/>
            <person name="Wilson R.K."/>
        </authorList>
    </citation>
    <scope>NUCLEOTIDE SEQUENCE [LARGE SCALE GENOMIC DNA]</scope>
    <source>
        <strain evidence="2 3">ATCC 14869</strain>
    </source>
</reference>
<dbReference type="PANTHER" id="PTHR43415:SF4">
    <property type="entry name" value="N-ACETYLTRANSFERASE DOMAIN-CONTAINING PROTEIN"/>
    <property type="match status" value="1"/>
</dbReference>
<dbReference type="SUPFAM" id="SSF55729">
    <property type="entry name" value="Acyl-CoA N-acyltransferases (Nat)"/>
    <property type="match status" value="1"/>
</dbReference>
<feature type="domain" description="N-acetyltransferase" evidence="1">
    <location>
        <begin position="25"/>
        <end position="189"/>
    </location>
</feature>
<dbReference type="Proteomes" id="UP000016644">
    <property type="component" value="Unassembled WGS sequence"/>
</dbReference>
<comment type="caution">
    <text evidence="2">The sequence shown here is derived from an EMBL/GenBank/DDBJ whole genome shotgun (WGS) entry which is preliminary data.</text>
</comment>
<dbReference type="HOGENOM" id="CLU_013985_3_2_9"/>
<evidence type="ECO:0000259" key="1">
    <source>
        <dbReference type="PROSITE" id="PS51186"/>
    </source>
</evidence>
<accession>U2NUR2</accession>
<evidence type="ECO:0000313" key="3">
    <source>
        <dbReference type="Proteomes" id="UP000016644"/>
    </source>
</evidence>
<keyword evidence="2" id="KW-0808">Transferase</keyword>
<evidence type="ECO:0000313" key="2">
    <source>
        <dbReference type="EMBL" id="ERK41785.1"/>
    </source>
</evidence>
<sequence>MTSQLWWGHLFSILKAIKEMMRMAVRLKPLASEEVAAFWQLAFRDPQAAWTQWNGPYFHDHVPTYAEFVTGPGHEAYVDRPWRQVIWVDDQMVGMVFAYYDDTPLNRWLDVGISIYDQHRWQRGIGRTALSQWIDWLWTQTPLPHIGLTTWSGNQRMCHLAESLGLREEARVRQVRYWQGRYWDSVKYGVLREEWYKR</sequence>
<dbReference type="AlphaFoldDB" id="U2NUR2"/>
<dbReference type="InterPro" id="IPR000182">
    <property type="entry name" value="GNAT_dom"/>
</dbReference>
<gene>
    <name evidence="2" type="ORF">HMPREF0495_02074</name>
</gene>
<proteinExistence type="predicted"/>
<dbReference type="PROSITE" id="PS51186">
    <property type="entry name" value="GNAT"/>
    <property type="match status" value="1"/>
</dbReference>
<dbReference type="PATRIC" id="fig|649758.3.peg.1856"/>
<dbReference type="Gene3D" id="3.40.630.30">
    <property type="match status" value="1"/>
</dbReference>
<dbReference type="PANTHER" id="PTHR43415">
    <property type="entry name" value="SPERMIDINE N(1)-ACETYLTRANSFERASE"/>
    <property type="match status" value="1"/>
</dbReference>